<organism evidence="2 3">
    <name type="scientific">Marinobacter halophilus</name>
    <dbReference type="NCBI Taxonomy" id="1323740"/>
    <lineage>
        <taxon>Bacteria</taxon>
        <taxon>Pseudomonadati</taxon>
        <taxon>Pseudomonadota</taxon>
        <taxon>Gammaproteobacteria</taxon>
        <taxon>Pseudomonadales</taxon>
        <taxon>Marinobacteraceae</taxon>
        <taxon>Marinobacter</taxon>
    </lineage>
</organism>
<dbReference type="AlphaFoldDB" id="A0A2T1KFY5"/>
<evidence type="ECO:0000313" key="3">
    <source>
        <dbReference type="Proteomes" id="UP000238385"/>
    </source>
</evidence>
<keyword evidence="3" id="KW-1185">Reference proteome</keyword>
<dbReference type="Proteomes" id="UP000238385">
    <property type="component" value="Unassembled WGS sequence"/>
</dbReference>
<dbReference type="EMBL" id="PXNN01000010">
    <property type="protein sequence ID" value="PSF09025.1"/>
    <property type="molecule type" value="Genomic_DNA"/>
</dbReference>
<dbReference type="OrthoDB" id="983149at2"/>
<gene>
    <name evidence="2" type="ORF">C7H08_06395</name>
</gene>
<dbReference type="InterPro" id="IPR025330">
    <property type="entry name" value="DUF4236"/>
</dbReference>
<protein>
    <recommendedName>
        <fullName evidence="1">DUF4236 domain-containing protein</fullName>
    </recommendedName>
</protein>
<name>A0A2T1KFY5_9GAMM</name>
<sequence length="63" mass="7416">MAFRFRRTVKIFPGVRLNLGKRGVSVPQGFAAPMSRWDDRGYTATWYPVSRDQSDEYLAYRRD</sequence>
<dbReference type="Pfam" id="PF14020">
    <property type="entry name" value="DUF4236"/>
    <property type="match status" value="1"/>
</dbReference>
<feature type="domain" description="DUF4236" evidence="1">
    <location>
        <begin position="3"/>
        <end position="30"/>
    </location>
</feature>
<proteinExistence type="predicted"/>
<evidence type="ECO:0000259" key="1">
    <source>
        <dbReference type="Pfam" id="PF14020"/>
    </source>
</evidence>
<comment type="caution">
    <text evidence="2">The sequence shown here is derived from an EMBL/GenBank/DDBJ whole genome shotgun (WGS) entry which is preliminary data.</text>
</comment>
<evidence type="ECO:0000313" key="2">
    <source>
        <dbReference type="EMBL" id="PSF09025.1"/>
    </source>
</evidence>
<reference evidence="2 3" key="1">
    <citation type="submission" date="2018-03" db="EMBL/GenBank/DDBJ databases">
        <title>Marinobacter brunus sp. nov., a marine bacterium of Gamma-proteobacteria isolated from the surface seawater of the South China Sea.</title>
        <authorList>
            <person name="Cheng H."/>
            <person name="Wu Y.-H."/>
            <person name="Xamxidin M."/>
            <person name="Xu X.-W."/>
        </authorList>
    </citation>
    <scope>NUCLEOTIDE SEQUENCE [LARGE SCALE GENOMIC DNA]</scope>
    <source>
        <strain evidence="2 3">JCM 30472</strain>
    </source>
</reference>
<accession>A0A2T1KFY5</accession>
<dbReference type="RefSeq" id="WP_106670917.1">
    <property type="nucleotide sequence ID" value="NZ_BMFE01000003.1"/>
</dbReference>